<gene>
    <name evidence="2" type="ORF">H4281_19485</name>
</gene>
<proteinExistence type="predicted"/>
<name>A0A7W3VZ19_9PSEU</name>
<dbReference type="EMBL" id="JACGZW010000006">
    <property type="protein sequence ID" value="MBB1155332.1"/>
    <property type="molecule type" value="Genomic_DNA"/>
</dbReference>
<evidence type="ECO:0000313" key="3">
    <source>
        <dbReference type="Proteomes" id="UP000526734"/>
    </source>
</evidence>
<accession>A0A7W3VZ19</accession>
<organism evidence="2 3">
    <name type="scientific">Amycolatopsis dendrobii</name>
    <dbReference type="NCBI Taxonomy" id="2760662"/>
    <lineage>
        <taxon>Bacteria</taxon>
        <taxon>Bacillati</taxon>
        <taxon>Actinomycetota</taxon>
        <taxon>Actinomycetes</taxon>
        <taxon>Pseudonocardiales</taxon>
        <taxon>Pseudonocardiaceae</taxon>
        <taxon>Amycolatopsis</taxon>
    </lineage>
</organism>
<evidence type="ECO:0000313" key="2">
    <source>
        <dbReference type="EMBL" id="MBB1155332.1"/>
    </source>
</evidence>
<protein>
    <submittedName>
        <fullName evidence="2">Uncharacterized protein</fullName>
    </submittedName>
</protein>
<reference evidence="2 3" key="1">
    <citation type="submission" date="2020-08" db="EMBL/GenBank/DDBJ databases">
        <title>Amycolatopsis sp. nov. DR6-1 isolated from Dendrobium heterocarpum.</title>
        <authorList>
            <person name="Tedsree N."/>
            <person name="Kuncharoen N."/>
            <person name="Likhitwitayawuid K."/>
            <person name="Tanasupawat S."/>
        </authorList>
    </citation>
    <scope>NUCLEOTIDE SEQUENCE [LARGE SCALE GENOMIC DNA]</scope>
    <source>
        <strain evidence="2 3">DR6-1</strain>
    </source>
</reference>
<sequence length="96" mass="10696">MTRLSLSTGQQHRQCPKRSFGKQVNRTRLPDRVIVEIIRLAMLMRGAAYDFAFLSRKTPLRRVPAFSTLGGFAVIVPSPSALSTVAAVLRPEAEER</sequence>
<comment type="caution">
    <text evidence="2">The sequence shown here is derived from an EMBL/GenBank/DDBJ whole genome shotgun (WGS) entry which is preliminary data.</text>
</comment>
<keyword evidence="3" id="KW-1185">Reference proteome</keyword>
<dbReference type="RefSeq" id="WP_182892355.1">
    <property type="nucleotide sequence ID" value="NZ_JACGZW010000006.1"/>
</dbReference>
<dbReference type="Proteomes" id="UP000526734">
    <property type="component" value="Unassembled WGS sequence"/>
</dbReference>
<dbReference type="AlphaFoldDB" id="A0A7W3VZ19"/>
<evidence type="ECO:0000256" key="1">
    <source>
        <dbReference type="SAM" id="MobiDB-lite"/>
    </source>
</evidence>
<feature type="region of interest" description="Disordered" evidence="1">
    <location>
        <begin position="1"/>
        <end position="22"/>
    </location>
</feature>
<feature type="compositionally biased region" description="Polar residues" evidence="1">
    <location>
        <begin position="1"/>
        <end position="13"/>
    </location>
</feature>